<dbReference type="EMBL" id="CP127247">
    <property type="protein sequence ID" value="WIY25063.1"/>
    <property type="molecule type" value="Genomic_DNA"/>
</dbReference>
<dbReference type="KEGG" id="ppso:QPJ95_21660"/>
<accession>A0A9Y2KYK9</accession>
<feature type="transmembrane region" description="Helical" evidence="1">
    <location>
        <begin position="20"/>
        <end position="43"/>
    </location>
</feature>
<name>A0A9Y2KYK9_9RHOB</name>
<protein>
    <submittedName>
        <fullName evidence="2">Uncharacterized protein</fullName>
    </submittedName>
</protein>
<keyword evidence="1" id="KW-0472">Membrane</keyword>
<evidence type="ECO:0000313" key="2">
    <source>
        <dbReference type="EMBL" id="WIY25063.1"/>
    </source>
</evidence>
<reference evidence="2 3" key="1">
    <citation type="submission" date="2023-06" db="EMBL/GenBank/DDBJ databases">
        <title>Parasedimentitalea psychrophila sp. nov., a psychrophilic bacterium isolated from deep-sea sediment.</title>
        <authorList>
            <person name="Li A."/>
        </authorList>
    </citation>
    <scope>NUCLEOTIDE SEQUENCE [LARGE SCALE GENOMIC DNA]</scope>
    <source>
        <strain evidence="2 3">QS115</strain>
    </source>
</reference>
<proteinExistence type="predicted"/>
<keyword evidence="1" id="KW-0812">Transmembrane</keyword>
<dbReference type="RefSeq" id="WP_270919900.1">
    <property type="nucleotide sequence ID" value="NZ_CP127247.1"/>
</dbReference>
<keyword evidence="1" id="KW-1133">Transmembrane helix</keyword>
<dbReference type="AlphaFoldDB" id="A0A9Y2KYK9"/>
<keyword evidence="3" id="KW-1185">Reference proteome</keyword>
<evidence type="ECO:0000256" key="1">
    <source>
        <dbReference type="SAM" id="Phobius"/>
    </source>
</evidence>
<dbReference type="Proteomes" id="UP001238334">
    <property type="component" value="Chromosome"/>
</dbReference>
<organism evidence="2 3">
    <name type="scientific">Parasedimentitalea psychrophila</name>
    <dbReference type="NCBI Taxonomy" id="2997337"/>
    <lineage>
        <taxon>Bacteria</taxon>
        <taxon>Pseudomonadati</taxon>
        <taxon>Pseudomonadota</taxon>
        <taxon>Alphaproteobacteria</taxon>
        <taxon>Rhodobacterales</taxon>
        <taxon>Paracoccaceae</taxon>
        <taxon>Parasedimentitalea</taxon>
    </lineage>
</organism>
<evidence type="ECO:0000313" key="3">
    <source>
        <dbReference type="Proteomes" id="UP001238334"/>
    </source>
</evidence>
<gene>
    <name evidence="2" type="ORF">QPJ95_21660</name>
</gene>
<sequence>MFDFLDMSGFWVLAQNRPITAWLIAWGFWVIPTTIGIPCRYAFLTFNRWMRHRNISNQGWPTAPLMDADGDIVHPKTETPD</sequence>